<evidence type="ECO:0000313" key="1">
    <source>
        <dbReference type="EMBL" id="MPC74929.1"/>
    </source>
</evidence>
<dbReference type="EMBL" id="VSRR010040017">
    <property type="protein sequence ID" value="MPC74929.1"/>
    <property type="molecule type" value="Genomic_DNA"/>
</dbReference>
<gene>
    <name evidence="1" type="ORF">E2C01_069309</name>
</gene>
<keyword evidence="2" id="KW-1185">Reference proteome</keyword>
<proteinExistence type="predicted"/>
<comment type="caution">
    <text evidence="1">The sequence shown here is derived from an EMBL/GenBank/DDBJ whole genome shotgun (WGS) entry which is preliminary data.</text>
</comment>
<protein>
    <submittedName>
        <fullName evidence="1">Uncharacterized protein</fullName>
    </submittedName>
</protein>
<name>A0A5B7HYZ8_PORTR</name>
<dbReference type="Proteomes" id="UP000324222">
    <property type="component" value="Unassembled WGS sequence"/>
</dbReference>
<dbReference type="AlphaFoldDB" id="A0A5B7HYZ8"/>
<organism evidence="1 2">
    <name type="scientific">Portunus trituberculatus</name>
    <name type="common">Swimming crab</name>
    <name type="synonym">Neptunus trituberculatus</name>
    <dbReference type="NCBI Taxonomy" id="210409"/>
    <lineage>
        <taxon>Eukaryota</taxon>
        <taxon>Metazoa</taxon>
        <taxon>Ecdysozoa</taxon>
        <taxon>Arthropoda</taxon>
        <taxon>Crustacea</taxon>
        <taxon>Multicrustacea</taxon>
        <taxon>Malacostraca</taxon>
        <taxon>Eumalacostraca</taxon>
        <taxon>Eucarida</taxon>
        <taxon>Decapoda</taxon>
        <taxon>Pleocyemata</taxon>
        <taxon>Brachyura</taxon>
        <taxon>Eubrachyura</taxon>
        <taxon>Portunoidea</taxon>
        <taxon>Portunidae</taxon>
        <taxon>Portuninae</taxon>
        <taxon>Portunus</taxon>
    </lineage>
</organism>
<reference evidence="1 2" key="1">
    <citation type="submission" date="2019-05" db="EMBL/GenBank/DDBJ databases">
        <title>Another draft genome of Portunus trituberculatus and its Hox gene families provides insights of decapod evolution.</title>
        <authorList>
            <person name="Jeong J.-H."/>
            <person name="Song I."/>
            <person name="Kim S."/>
            <person name="Choi T."/>
            <person name="Kim D."/>
            <person name="Ryu S."/>
            <person name="Kim W."/>
        </authorList>
    </citation>
    <scope>NUCLEOTIDE SEQUENCE [LARGE SCALE GENOMIC DNA]</scope>
    <source>
        <tissue evidence="1">Muscle</tissue>
    </source>
</reference>
<sequence>MYCVVDGGEAGLQDPCLARPLVEMSVTSWGRDVTKASETHLSDCVHVSQTEVLLEATCRAPPWDAVWRACQPLLLLLLHQKCRHPDCRGIHSVTSYRQILAKLFRNLRRGCGGI</sequence>
<accession>A0A5B7HYZ8</accession>
<evidence type="ECO:0000313" key="2">
    <source>
        <dbReference type="Proteomes" id="UP000324222"/>
    </source>
</evidence>